<dbReference type="EMBL" id="CP046904">
    <property type="protein sequence ID" value="QGZ41037.1"/>
    <property type="molecule type" value="Genomic_DNA"/>
</dbReference>
<feature type="signal peptide" evidence="1">
    <location>
        <begin position="1"/>
        <end position="22"/>
    </location>
</feature>
<reference evidence="3 4" key="1">
    <citation type="journal article" date="2015" name="Stand. Genomic Sci.">
        <title>Genomic Encyclopedia of Bacterial and Archaeal Type Strains, Phase III: the genomes of soil and plant-associated and newly described type strains.</title>
        <authorList>
            <person name="Whitman W.B."/>
            <person name="Woyke T."/>
            <person name="Klenk H.P."/>
            <person name="Zhou Y."/>
            <person name="Lilburn T.G."/>
            <person name="Beck B.J."/>
            <person name="De Vos P."/>
            <person name="Vandamme P."/>
            <person name="Eisen J.A."/>
            <person name="Garrity G."/>
            <person name="Hugenholtz P."/>
            <person name="Kyrpides N.C."/>
        </authorList>
    </citation>
    <scope>NUCLEOTIDE SEQUENCE [LARGE SCALE GENOMIC DNA]</scope>
    <source>
        <strain evidence="3 4">CGMCC 1.10685</strain>
    </source>
</reference>
<dbReference type="AlphaFoldDB" id="A0A562PLH3"/>
<protein>
    <recommendedName>
        <fullName evidence="6">Lipoprotein</fullName>
    </recommendedName>
</protein>
<reference evidence="3" key="2">
    <citation type="submission" date="2019-07" db="EMBL/GenBank/DDBJ databases">
        <authorList>
            <person name="Whitman W."/>
            <person name="Huntemann M."/>
            <person name="Clum A."/>
            <person name="Pillay M."/>
            <person name="Palaniappan K."/>
            <person name="Varghese N."/>
            <person name="Mikhailova N."/>
            <person name="Stamatis D."/>
            <person name="Reddy T."/>
            <person name="Daum C."/>
            <person name="Shapiro N."/>
            <person name="Ivanova N."/>
            <person name="Kyrpides N."/>
            <person name="Woyke T."/>
        </authorList>
    </citation>
    <scope>NUCLEOTIDE SEQUENCE</scope>
    <source>
        <strain evidence="3">CGMCC 1.10685</strain>
    </source>
</reference>
<keyword evidence="1" id="KW-0732">Signal</keyword>
<feature type="chain" id="PRO_5044617824" description="Lipoprotein" evidence="1">
    <location>
        <begin position="23"/>
        <end position="364"/>
    </location>
</feature>
<dbReference type="RefSeq" id="WP_145877612.1">
    <property type="nucleotide sequence ID" value="NZ_CP046904.1"/>
</dbReference>
<evidence type="ECO:0000256" key="1">
    <source>
        <dbReference type="SAM" id="SignalP"/>
    </source>
</evidence>
<evidence type="ECO:0008006" key="6">
    <source>
        <dbReference type="Google" id="ProtNLM"/>
    </source>
</evidence>
<evidence type="ECO:0000313" key="5">
    <source>
        <dbReference type="Proteomes" id="UP000437862"/>
    </source>
</evidence>
<evidence type="ECO:0000313" key="2">
    <source>
        <dbReference type="EMBL" id="QGZ41037.1"/>
    </source>
</evidence>
<accession>A0A562PLH3</accession>
<dbReference type="EMBL" id="VLKW01000007">
    <property type="protein sequence ID" value="TWI45267.1"/>
    <property type="molecule type" value="Genomic_DNA"/>
</dbReference>
<name>A0A562PLH3_9BURK</name>
<gene>
    <name evidence="2" type="ORF">GO485_19500</name>
    <name evidence="3" type="ORF">IP92_03643</name>
</gene>
<evidence type="ECO:0000313" key="3">
    <source>
        <dbReference type="EMBL" id="TWI45267.1"/>
    </source>
</evidence>
<dbReference type="Proteomes" id="UP000315112">
    <property type="component" value="Unassembled WGS sequence"/>
</dbReference>
<sequence>MAPPTTFPALRRLACAAGAALALTGCGTPGGTPWPLTDAQSAHPAGKEYGEYLQDNWTTDSFVMLRRSRLLPAEQRVLLLLLTLPMAVGGAHCAPGEMLEIVQVDGGRDEVWKARVCGKVVETPSAQRAGGPCPAGAGTTDTAGGTSLACNARPAFATAAEFRRLHPAPAQLEAAVAAHAAANARLVERARTGLRTDVHLVAPDGAAQEGYDEYFAAPPVRFREVRSERESIIVGDSICRKPARGTFRCENLPPDMNMDFGMRKLVPDAIMSIAQSTVACGQARCTSYEIVQAASLEENGRWLVTAEPDLNQYVLTLVVTPDGMPYSFRERERSNGKATGMDATFRYAYGTAVASFALPASGSR</sequence>
<reference evidence="2 5" key="3">
    <citation type="submission" date="2019-12" db="EMBL/GenBank/DDBJ databases">
        <title>Draft Genome Sequences of Six Type Strains of the Genus Massilia.</title>
        <authorList>
            <person name="Miess H."/>
            <person name="Frediansyah A."/>
            <person name="Goeker M."/>
            <person name="Gross H."/>
        </authorList>
    </citation>
    <scope>NUCLEOTIDE SEQUENCE [LARGE SCALE GENOMIC DNA]</scope>
    <source>
        <strain evidence="2 5">DSM 26639</strain>
    </source>
</reference>
<dbReference type="Proteomes" id="UP000437862">
    <property type="component" value="Chromosome"/>
</dbReference>
<proteinExistence type="predicted"/>
<keyword evidence="5" id="KW-1185">Reference proteome</keyword>
<organism evidence="3 4">
    <name type="scientific">Pseudoduganella flava</name>
    <dbReference type="NCBI Taxonomy" id="871742"/>
    <lineage>
        <taxon>Bacteria</taxon>
        <taxon>Pseudomonadati</taxon>
        <taxon>Pseudomonadota</taxon>
        <taxon>Betaproteobacteria</taxon>
        <taxon>Burkholderiales</taxon>
        <taxon>Oxalobacteraceae</taxon>
        <taxon>Telluria group</taxon>
        <taxon>Pseudoduganella</taxon>
    </lineage>
</organism>
<evidence type="ECO:0000313" key="4">
    <source>
        <dbReference type="Proteomes" id="UP000315112"/>
    </source>
</evidence>